<feature type="transmembrane region" description="Helical" evidence="7">
    <location>
        <begin position="302"/>
        <end position="323"/>
    </location>
</feature>
<evidence type="ECO:0000256" key="5">
    <source>
        <dbReference type="ARBA" id="ARBA00022989"/>
    </source>
</evidence>
<proteinExistence type="inferred from homology"/>
<keyword evidence="6 7" id="KW-0472">Membrane</keyword>
<comment type="caution">
    <text evidence="8">The sequence shown here is derived from an EMBL/GenBank/DDBJ whole genome shotgun (WGS) entry which is preliminary data.</text>
</comment>
<sequence length="492" mass="53469">MTEHTKKEKKSGKMGKLLSVMFKTGCIGFGGGSALIPVIEEEAVSEYQLIDENEYNKDVIVANITPGALPVEIAAGIGRKVNGIRGMILAAVLMAVPGTFLTVAIISMINKSSSGLLQQILFASAGVTAYIIFMLIEYAKGTFRECRINRNARSGMFFLAAVFLATSGKELFQIFQLDATPVFDISTIQILAMTFFVIFFTRGKMTRVNTVISAAVVVLYMLCVGKAHLISAVWFRSVLQILMIVLALFGLSRSLKGRMQFSLRSFKKLLAEEVSWFLFLIILSIPAFILCKDTLLFAGKGLLSAVLSFGGGDAYLAIADGMFVNTDMISYSDFYQKIAASANALPGSILCKVLAGIGYVIGYGAENNMLAGFALALCGFACSVAASGGTFSAAMYIYERFENLDIFYMIKIYIRPIVAGLLLSVSASMLYQNMEIAAENSWPFWPVLLLTGGIYLGNLWWKKRGKVRPIFMVLLSAGISLGACNLLGLWLG</sequence>
<feature type="transmembrane region" description="Helical" evidence="7">
    <location>
        <begin position="443"/>
        <end position="461"/>
    </location>
</feature>
<protein>
    <submittedName>
        <fullName evidence="8">Chromate transporter</fullName>
    </submittedName>
</protein>
<feature type="transmembrane region" description="Helical" evidence="7">
    <location>
        <begin position="344"/>
        <end position="365"/>
    </location>
</feature>
<keyword evidence="5 7" id="KW-1133">Transmembrane helix</keyword>
<feature type="transmembrane region" description="Helical" evidence="7">
    <location>
        <begin position="273"/>
        <end position="290"/>
    </location>
</feature>
<dbReference type="InterPro" id="IPR003370">
    <property type="entry name" value="Chromate_transpt"/>
</dbReference>
<dbReference type="PANTHER" id="PTHR43663:SF1">
    <property type="entry name" value="CHROMATE TRANSPORTER"/>
    <property type="match status" value="1"/>
</dbReference>
<evidence type="ECO:0000256" key="1">
    <source>
        <dbReference type="ARBA" id="ARBA00004651"/>
    </source>
</evidence>
<feature type="transmembrane region" description="Helical" evidence="7">
    <location>
        <begin position="208"/>
        <end position="227"/>
    </location>
</feature>
<feature type="transmembrane region" description="Helical" evidence="7">
    <location>
        <begin position="116"/>
        <end position="136"/>
    </location>
</feature>
<feature type="transmembrane region" description="Helical" evidence="7">
    <location>
        <begin position="181"/>
        <end position="201"/>
    </location>
</feature>
<dbReference type="PANTHER" id="PTHR43663">
    <property type="entry name" value="CHROMATE TRANSPORT PROTEIN-RELATED"/>
    <property type="match status" value="1"/>
</dbReference>
<evidence type="ECO:0000256" key="3">
    <source>
        <dbReference type="ARBA" id="ARBA00022475"/>
    </source>
</evidence>
<name>A0ABT2TFM4_9FIRM</name>
<evidence type="ECO:0000313" key="8">
    <source>
        <dbReference type="EMBL" id="MCU6760998.1"/>
    </source>
</evidence>
<feature type="transmembrane region" description="Helical" evidence="7">
    <location>
        <begin position="470"/>
        <end position="491"/>
    </location>
</feature>
<comment type="subcellular location">
    <subcellularLocation>
        <location evidence="1">Cell membrane</location>
        <topology evidence="1">Multi-pass membrane protein</topology>
    </subcellularLocation>
</comment>
<accession>A0ABT2TFM4</accession>
<keyword evidence="9" id="KW-1185">Reference proteome</keyword>
<dbReference type="Pfam" id="PF02417">
    <property type="entry name" value="Chromate_transp"/>
    <property type="match status" value="2"/>
</dbReference>
<evidence type="ECO:0000313" key="9">
    <source>
        <dbReference type="Proteomes" id="UP001652442"/>
    </source>
</evidence>
<comment type="similarity">
    <text evidence="2">Belongs to the chromate ion transporter (CHR) (TC 2.A.51) family.</text>
</comment>
<evidence type="ECO:0000256" key="2">
    <source>
        <dbReference type="ARBA" id="ARBA00005262"/>
    </source>
</evidence>
<evidence type="ECO:0000256" key="6">
    <source>
        <dbReference type="ARBA" id="ARBA00023136"/>
    </source>
</evidence>
<keyword evidence="3" id="KW-1003">Cell membrane</keyword>
<gene>
    <name evidence="8" type="ORF">OCV88_01445</name>
</gene>
<dbReference type="EMBL" id="JAOQJQ010000001">
    <property type="protein sequence ID" value="MCU6760998.1"/>
    <property type="molecule type" value="Genomic_DNA"/>
</dbReference>
<dbReference type="RefSeq" id="WP_158423873.1">
    <property type="nucleotide sequence ID" value="NZ_JAOQJQ010000001.1"/>
</dbReference>
<feature type="transmembrane region" description="Helical" evidence="7">
    <location>
        <begin position="233"/>
        <end position="252"/>
    </location>
</feature>
<reference evidence="8 9" key="1">
    <citation type="journal article" date="2021" name="ISME Commun">
        <title>Automated analysis of genomic sequences facilitates high-throughput and comprehensive description of bacteria.</title>
        <authorList>
            <person name="Hitch T.C.A."/>
        </authorList>
    </citation>
    <scope>NUCLEOTIDE SEQUENCE [LARGE SCALE GENOMIC DNA]</scope>
    <source>
        <strain evidence="8 9">Sanger_109</strain>
    </source>
</reference>
<organism evidence="8 9">
    <name type="scientific">Brotonthovivens ammoniilytica</name>
    <dbReference type="NCBI Taxonomy" id="2981725"/>
    <lineage>
        <taxon>Bacteria</taxon>
        <taxon>Bacillati</taxon>
        <taxon>Bacillota</taxon>
        <taxon>Clostridia</taxon>
        <taxon>Lachnospirales</taxon>
        <taxon>Lachnospiraceae</taxon>
        <taxon>Brotonthovivens</taxon>
    </lineage>
</organism>
<feature type="transmembrane region" description="Helical" evidence="7">
    <location>
        <begin position="157"/>
        <end position="175"/>
    </location>
</feature>
<dbReference type="InterPro" id="IPR052518">
    <property type="entry name" value="CHR_Transporter"/>
</dbReference>
<evidence type="ECO:0000256" key="7">
    <source>
        <dbReference type="SAM" id="Phobius"/>
    </source>
</evidence>
<feature type="transmembrane region" description="Helical" evidence="7">
    <location>
        <begin position="89"/>
        <end position="110"/>
    </location>
</feature>
<feature type="transmembrane region" description="Helical" evidence="7">
    <location>
        <begin position="371"/>
        <end position="398"/>
    </location>
</feature>
<feature type="transmembrane region" description="Helical" evidence="7">
    <location>
        <begin position="410"/>
        <end position="431"/>
    </location>
</feature>
<dbReference type="Proteomes" id="UP001652442">
    <property type="component" value="Unassembled WGS sequence"/>
</dbReference>
<keyword evidence="4 7" id="KW-0812">Transmembrane</keyword>
<evidence type="ECO:0000256" key="4">
    <source>
        <dbReference type="ARBA" id="ARBA00022692"/>
    </source>
</evidence>